<name>A0ABZ0AY59_9BURK</name>
<keyword evidence="2" id="KW-1185">Reference proteome</keyword>
<dbReference type="RefSeq" id="WP_313867438.1">
    <property type="nucleotide sequence ID" value="NZ_CP132507.1"/>
</dbReference>
<organism evidence="1 2">
    <name type="scientific">Rhodoferax mekongensis</name>
    <dbReference type="NCBI Taxonomy" id="3068341"/>
    <lineage>
        <taxon>Bacteria</taxon>
        <taxon>Pseudomonadati</taxon>
        <taxon>Pseudomonadota</taxon>
        <taxon>Betaproteobacteria</taxon>
        <taxon>Burkholderiales</taxon>
        <taxon>Comamonadaceae</taxon>
        <taxon>Rhodoferax</taxon>
    </lineage>
</organism>
<evidence type="ECO:0000313" key="1">
    <source>
        <dbReference type="EMBL" id="WNO04603.1"/>
    </source>
</evidence>
<dbReference type="InterPro" id="IPR045445">
    <property type="entry name" value="DUF6502"/>
</dbReference>
<protein>
    <submittedName>
        <fullName evidence="1">DUF6502 family protein</fullName>
    </submittedName>
</protein>
<dbReference type="Proteomes" id="UP001302257">
    <property type="component" value="Chromosome"/>
</dbReference>
<sequence length="291" mass="31573">MDSSNPSLAGPPPALVRALRRVLRPLVRVMLAQGITYPYLAELLKNLFVDVAATEFRLDNKAPTDSRISLMTGVHRKDVSRLRNELAQTSEAVPDVVSLGAQLVAVWLGTARYLHEDGSPLPLARFASEGGELSFESLVAGVNSDIRSRVVLDEWLRLGVVRLDAENRVCLNAEAFVPSEGFDEKAFYFGHNLHDHAAAAARNLLGVQPALLERSVQYDALSEASMALLAKQSREAGMKALLAVNKNALALEQADADTEVPKHRMTFGIYFYTEPMPEAPTAPAGKTGSAP</sequence>
<dbReference type="EMBL" id="CP132507">
    <property type="protein sequence ID" value="WNO04603.1"/>
    <property type="molecule type" value="Genomic_DNA"/>
</dbReference>
<evidence type="ECO:0000313" key="2">
    <source>
        <dbReference type="Proteomes" id="UP001302257"/>
    </source>
</evidence>
<gene>
    <name evidence="1" type="ORF">RAN89_17175</name>
</gene>
<accession>A0ABZ0AY59</accession>
<reference evidence="1 2" key="1">
    <citation type="submission" date="2023-08" db="EMBL/GenBank/DDBJ databases">
        <title>Rhodoferax potami sp. nov. and Rhodoferax mekongensis sp. nov., isolated from the Mekong River in Thailand.</title>
        <authorList>
            <person name="Kitikhun S."/>
            <person name="Charoenyingcharoen P."/>
            <person name="Siriarchawattana P."/>
            <person name="Likhitrattanapisal S."/>
            <person name="Nilsakha T."/>
            <person name="Chanpet A."/>
            <person name="Rattanawaree P."/>
            <person name="Ingsriswang S."/>
        </authorList>
    </citation>
    <scope>NUCLEOTIDE SEQUENCE [LARGE SCALE GENOMIC DNA]</scope>
    <source>
        <strain evidence="1 2">TBRC 17307</strain>
    </source>
</reference>
<dbReference type="Pfam" id="PF20112">
    <property type="entry name" value="DUF6502"/>
    <property type="match status" value="1"/>
</dbReference>
<proteinExistence type="predicted"/>